<protein>
    <submittedName>
        <fullName evidence="1">Uncharacterized protein</fullName>
    </submittedName>
</protein>
<organism evidence="1">
    <name type="scientific">marine sediment metagenome</name>
    <dbReference type="NCBI Taxonomy" id="412755"/>
    <lineage>
        <taxon>unclassified sequences</taxon>
        <taxon>metagenomes</taxon>
        <taxon>ecological metagenomes</taxon>
    </lineage>
</organism>
<sequence length="121" mass="13886">MSMSGREIEALCVKAWKRRAKGRPMRWRILRDVVAVLSQAWMSTFQVQIAMRRLYALKNKTTRDILEELESEKSVVQERDDKSQVFKWGATAEGVKFWIGKTENIPVSIVQVAVTSASVNE</sequence>
<accession>X1LTV1</accession>
<name>X1LTV1_9ZZZZ</name>
<evidence type="ECO:0000313" key="1">
    <source>
        <dbReference type="EMBL" id="GAH97538.1"/>
    </source>
</evidence>
<dbReference type="EMBL" id="BARV01000374">
    <property type="protein sequence ID" value="GAH97538.1"/>
    <property type="molecule type" value="Genomic_DNA"/>
</dbReference>
<proteinExistence type="predicted"/>
<reference evidence="1" key="1">
    <citation type="journal article" date="2014" name="Front. Microbiol.">
        <title>High frequency of phylogenetically diverse reductive dehalogenase-homologous genes in deep subseafloor sedimentary metagenomes.</title>
        <authorList>
            <person name="Kawai M."/>
            <person name="Futagami T."/>
            <person name="Toyoda A."/>
            <person name="Takaki Y."/>
            <person name="Nishi S."/>
            <person name="Hori S."/>
            <person name="Arai W."/>
            <person name="Tsubouchi T."/>
            <person name="Morono Y."/>
            <person name="Uchiyama I."/>
            <person name="Ito T."/>
            <person name="Fujiyama A."/>
            <person name="Inagaki F."/>
            <person name="Takami H."/>
        </authorList>
    </citation>
    <scope>NUCLEOTIDE SEQUENCE</scope>
    <source>
        <strain evidence="1">Expedition CK06-06</strain>
    </source>
</reference>
<gene>
    <name evidence="1" type="ORF">S06H3_01483</name>
</gene>
<comment type="caution">
    <text evidence="1">The sequence shown here is derived from an EMBL/GenBank/DDBJ whole genome shotgun (WGS) entry which is preliminary data.</text>
</comment>
<dbReference type="AlphaFoldDB" id="X1LTV1"/>